<dbReference type="RefSeq" id="WP_123889525.1">
    <property type="nucleotide sequence ID" value="NZ_RKKU01000010.1"/>
</dbReference>
<evidence type="ECO:0008006" key="3">
    <source>
        <dbReference type="Google" id="ProtNLM"/>
    </source>
</evidence>
<reference evidence="1 2" key="1">
    <citation type="submission" date="2018-11" db="EMBL/GenBank/DDBJ databases">
        <authorList>
            <person name="Jang G.I."/>
            <person name="Hwang C.Y."/>
        </authorList>
    </citation>
    <scope>NUCLEOTIDE SEQUENCE [LARGE SCALE GENOMIC DNA]</scope>
    <source>
        <strain evidence="1 2">SSM26</strain>
    </source>
</reference>
<gene>
    <name evidence="1" type="ORF">EF096_10275</name>
</gene>
<dbReference type="EMBL" id="RKKU01000010">
    <property type="protein sequence ID" value="ROZ84770.1"/>
    <property type="molecule type" value="Genomic_DNA"/>
</dbReference>
<protein>
    <recommendedName>
        <fullName evidence="3">Alpha/beta hydrolase</fullName>
    </recommendedName>
</protein>
<name>A0ABX9XK07_9PSED</name>
<keyword evidence="2" id="KW-1185">Reference proteome</keyword>
<sequence>MSNEIENIYQSLYRKMKTIRSQNSLKVIHKICQEHKNSGSTDFRISTIARLGIGRGAPSKQTLANSGGQNYRILIQAWQDSAPKSARTQPSAGDWISEIKDSRLRFLVEDLYSRLKKLERENLEFSKVPLEIDLRGVSPTNAGPDLIDSEWDALKLAIDNKFLENMGWHIDHRGSVSDASGALIYRNGYATAIEKLLSVRTS</sequence>
<comment type="caution">
    <text evidence="1">The sequence shown here is derived from an EMBL/GenBank/DDBJ whole genome shotgun (WGS) entry which is preliminary data.</text>
</comment>
<evidence type="ECO:0000313" key="2">
    <source>
        <dbReference type="Proteomes" id="UP000275199"/>
    </source>
</evidence>
<organism evidence="1 2">
    <name type="scientific">Pseudomonas neustonica</name>
    <dbReference type="NCBI Taxonomy" id="2487346"/>
    <lineage>
        <taxon>Bacteria</taxon>
        <taxon>Pseudomonadati</taxon>
        <taxon>Pseudomonadota</taxon>
        <taxon>Gammaproteobacteria</taxon>
        <taxon>Pseudomonadales</taxon>
        <taxon>Pseudomonadaceae</taxon>
        <taxon>Pseudomonas</taxon>
    </lineage>
</organism>
<dbReference type="NCBIfam" id="NF040692">
    <property type="entry name" value="recomb_assoc"/>
    <property type="match status" value="1"/>
</dbReference>
<proteinExistence type="predicted"/>
<dbReference type="InterPro" id="IPR048061">
    <property type="entry name" value="GmtX-like"/>
</dbReference>
<accession>A0ABX9XK07</accession>
<dbReference type="Proteomes" id="UP000275199">
    <property type="component" value="Unassembled WGS sequence"/>
</dbReference>
<evidence type="ECO:0000313" key="1">
    <source>
        <dbReference type="EMBL" id="ROZ84770.1"/>
    </source>
</evidence>